<keyword evidence="4" id="KW-1185">Reference proteome</keyword>
<dbReference type="EnsemblPlants" id="AES60771">
    <property type="protein sequence ID" value="AES60771"/>
    <property type="gene ID" value="MTR_1g068710"/>
</dbReference>
<accession>G7IBN2</accession>
<reference evidence="2 4" key="1">
    <citation type="journal article" date="2011" name="Nature">
        <title>The Medicago genome provides insight into the evolution of rhizobial symbioses.</title>
        <authorList>
            <person name="Young N.D."/>
            <person name="Debelle F."/>
            <person name="Oldroyd G.E."/>
            <person name="Geurts R."/>
            <person name="Cannon S.B."/>
            <person name="Udvardi M.K."/>
            <person name="Benedito V.A."/>
            <person name="Mayer K.F."/>
            <person name="Gouzy J."/>
            <person name="Schoof H."/>
            <person name="Van de Peer Y."/>
            <person name="Proost S."/>
            <person name="Cook D.R."/>
            <person name="Meyers B.C."/>
            <person name="Spannagl M."/>
            <person name="Cheung F."/>
            <person name="De Mita S."/>
            <person name="Krishnakumar V."/>
            <person name="Gundlach H."/>
            <person name="Zhou S."/>
            <person name="Mudge J."/>
            <person name="Bharti A.K."/>
            <person name="Murray J.D."/>
            <person name="Naoumkina M.A."/>
            <person name="Rosen B."/>
            <person name="Silverstein K.A."/>
            <person name="Tang H."/>
            <person name="Rombauts S."/>
            <person name="Zhao P.X."/>
            <person name="Zhou P."/>
            <person name="Barbe V."/>
            <person name="Bardou P."/>
            <person name="Bechner M."/>
            <person name="Bellec A."/>
            <person name="Berger A."/>
            <person name="Berges H."/>
            <person name="Bidwell S."/>
            <person name="Bisseling T."/>
            <person name="Choisne N."/>
            <person name="Couloux A."/>
            <person name="Denny R."/>
            <person name="Deshpande S."/>
            <person name="Dai X."/>
            <person name="Doyle J.J."/>
            <person name="Dudez A.M."/>
            <person name="Farmer A.D."/>
            <person name="Fouteau S."/>
            <person name="Franken C."/>
            <person name="Gibelin C."/>
            <person name="Gish J."/>
            <person name="Goldstein S."/>
            <person name="Gonzalez A.J."/>
            <person name="Green P.J."/>
            <person name="Hallab A."/>
            <person name="Hartog M."/>
            <person name="Hua A."/>
            <person name="Humphray S.J."/>
            <person name="Jeong D.H."/>
            <person name="Jing Y."/>
            <person name="Jocker A."/>
            <person name="Kenton S.M."/>
            <person name="Kim D.J."/>
            <person name="Klee K."/>
            <person name="Lai H."/>
            <person name="Lang C."/>
            <person name="Lin S."/>
            <person name="Macmil S.L."/>
            <person name="Magdelenat G."/>
            <person name="Matthews L."/>
            <person name="McCorrison J."/>
            <person name="Monaghan E.L."/>
            <person name="Mun J.H."/>
            <person name="Najar F.Z."/>
            <person name="Nicholson C."/>
            <person name="Noirot C."/>
            <person name="O'Bleness M."/>
            <person name="Paule C.R."/>
            <person name="Poulain J."/>
            <person name="Prion F."/>
            <person name="Qin B."/>
            <person name="Qu C."/>
            <person name="Retzel E.F."/>
            <person name="Riddle C."/>
            <person name="Sallet E."/>
            <person name="Samain S."/>
            <person name="Samson N."/>
            <person name="Sanders I."/>
            <person name="Saurat O."/>
            <person name="Scarpelli C."/>
            <person name="Schiex T."/>
            <person name="Segurens B."/>
            <person name="Severin A.J."/>
            <person name="Sherrier D.J."/>
            <person name="Shi R."/>
            <person name="Sims S."/>
            <person name="Singer S.R."/>
            <person name="Sinharoy S."/>
            <person name="Sterck L."/>
            <person name="Viollet A."/>
            <person name="Wang B.B."/>
            <person name="Wang K."/>
            <person name="Wang M."/>
            <person name="Wang X."/>
            <person name="Warfsmann J."/>
            <person name="Weissenbach J."/>
            <person name="White D.D."/>
            <person name="White J.D."/>
            <person name="Wiley G.B."/>
            <person name="Wincker P."/>
            <person name="Xing Y."/>
            <person name="Yang L."/>
            <person name="Yao Z."/>
            <person name="Ying F."/>
            <person name="Zhai J."/>
            <person name="Zhou L."/>
            <person name="Zuber A."/>
            <person name="Denarie J."/>
            <person name="Dixon R.A."/>
            <person name="May G.D."/>
            <person name="Schwartz D.C."/>
            <person name="Rogers J."/>
            <person name="Quetier F."/>
            <person name="Town C.D."/>
            <person name="Roe B.A."/>
        </authorList>
    </citation>
    <scope>NUCLEOTIDE SEQUENCE [LARGE SCALE GENOMIC DNA]</scope>
    <source>
        <strain evidence="2">A17</strain>
        <strain evidence="3 4">cv. Jemalong A17</strain>
    </source>
</reference>
<keyword evidence="1" id="KW-0472">Membrane</keyword>
<sequence length="77" mass="8484">MANGQDQTLIAKAKPFIAVLFLQVTYVIMNIITKAAMNNGLSSYVIVVYRHATAFIVTSEKMNAIMYLLCIATPLCL</sequence>
<name>G7IBN2_MEDTR</name>
<dbReference type="EMBL" id="CM001217">
    <property type="protein sequence ID" value="AES60771.1"/>
    <property type="molecule type" value="Genomic_DNA"/>
</dbReference>
<dbReference type="Proteomes" id="UP000002051">
    <property type="component" value="Unassembled WGS sequence"/>
</dbReference>
<organism evidence="2 4">
    <name type="scientific">Medicago truncatula</name>
    <name type="common">Barrel medic</name>
    <name type="synonym">Medicago tribuloides</name>
    <dbReference type="NCBI Taxonomy" id="3880"/>
    <lineage>
        <taxon>Eukaryota</taxon>
        <taxon>Viridiplantae</taxon>
        <taxon>Streptophyta</taxon>
        <taxon>Embryophyta</taxon>
        <taxon>Tracheophyta</taxon>
        <taxon>Spermatophyta</taxon>
        <taxon>Magnoliopsida</taxon>
        <taxon>eudicotyledons</taxon>
        <taxon>Gunneridae</taxon>
        <taxon>Pentapetalae</taxon>
        <taxon>rosids</taxon>
        <taxon>fabids</taxon>
        <taxon>Fabales</taxon>
        <taxon>Fabaceae</taxon>
        <taxon>Papilionoideae</taxon>
        <taxon>50 kb inversion clade</taxon>
        <taxon>NPAAA clade</taxon>
        <taxon>Hologalegina</taxon>
        <taxon>IRL clade</taxon>
        <taxon>Trifolieae</taxon>
        <taxon>Medicago</taxon>
    </lineage>
</organism>
<evidence type="ECO:0000313" key="2">
    <source>
        <dbReference type="EMBL" id="AES60771.1"/>
    </source>
</evidence>
<reference evidence="3" key="3">
    <citation type="submission" date="2015-04" db="UniProtKB">
        <authorList>
            <consortium name="EnsemblPlants"/>
        </authorList>
    </citation>
    <scope>IDENTIFICATION</scope>
    <source>
        <strain evidence="3">cv. Jemalong A17</strain>
    </source>
</reference>
<keyword evidence="1" id="KW-1133">Transmembrane helix</keyword>
<evidence type="ECO:0000313" key="4">
    <source>
        <dbReference type="Proteomes" id="UP000002051"/>
    </source>
</evidence>
<feature type="transmembrane region" description="Helical" evidence="1">
    <location>
        <begin position="15"/>
        <end position="33"/>
    </location>
</feature>
<proteinExistence type="predicted"/>
<protein>
    <submittedName>
        <fullName evidence="2">Transmembrane protein</fullName>
    </submittedName>
</protein>
<dbReference type="PaxDb" id="3880-AES60771"/>
<keyword evidence="1 2" id="KW-0812">Transmembrane</keyword>
<evidence type="ECO:0000256" key="1">
    <source>
        <dbReference type="SAM" id="Phobius"/>
    </source>
</evidence>
<dbReference type="STRING" id="3880.G7IBN2"/>
<dbReference type="AlphaFoldDB" id="G7IBN2"/>
<reference evidence="2 4" key="2">
    <citation type="journal article" date="2014" name="BMC Genomics">
        <title>An improved genome release (version Mt4.0) for the model legume Medicago truncatula.</title>
        <authorList>
            <person name="Tang H."/>
            <person name="Krishnakumar V."/>
            <person name="Bidwell S."/>
            <person name="Rosen B."/>
            <person name="Chan A."/>
            <person name="Zhou S."/>
            <person name="Gentzbittel L."/>
            <person name="Childs K.L."/>
            <person name="Yandell M."/>
            <person name="Gundlach H."/>
            <person name="Mayer K.F."/>
            <person name="Schwartz D.C."/>
            <person name="Town C.D."/>
        </authorList>
    </citation>
    <scope>GENOME REANNOTATION</scope>
    <source>
        <strain evidence="3 4">cv. Jemalong A17</strain>
    </source>
</reference>
<gene>
    <name evidence="2" type="ordered locus">MTR_1g068710</name>
</gene>
<dbReference type="HOGENOM" id="CLU_2641780_0_0_1"/>
<evidence type="ECO:0000313" key="3">
    <source>
        <dbReference type="EnsemblPlants" id="AES60771"/>
    </source>
</evidence>